<protein>
    <submittedName>
        <fullName evidence="1">Uncharacterized protein</fullName>
    </submittedName>
</protein>
<dbReference type="STRING" id="568860.SAMN05421811_103222"/>
<dbReference type="AlphaFoldDB" id="A0A1I0EVU9"/>
<name>A0A1I0EVU9_9ACTN</name>
<sequence length="58" mass="6536">MSTLPAAHLHEVAAWMQRWQPDRQVVADTGRSRIVAEVAGAVVVYEADAVRRLIPKRR</sequence>
<evidence type="ECO:0000313" key="2">
    <source>
        <dbReference type="Proteomes" id="UP000199361"/>
    </source>
</evidence>
<reference evidence="1 2" key="1">
    <citation type="submission" date="2016-10" db="EMBL/GenBank/DDBJ databases">
        <authorList>
            <person name="de Groot N.N."/>
        </authorList>
    </citation>
    <scope>NUCLEOTIDE SEQUENCE [LARGE SCALE GENOMIC DNA]</scope>
    <source>
        <strain evidence="1 2">CGMCC 4.5598</strain>
    </source>
</reference>
<gene>
    <name evidence="1" type="ORF">SAMN05421811_103222</name>
</gene>
<dbReference type="RefSeq" id="WP_177240574.1">
    <property type="nucleotide sequence ID" value="NZ_FOHX01000003.1"/>
</dbReference>
<accession>A0A1I0EVU9</accession>
<dbReference type="Proteomes" id="UP000199361">
    <property type="component" value="Unassembled WGS sequence"/>
</dbReference>
<organism evidence="1 2">
    <name type="scientific">Nonomuraea wenchangensis</name>
    <dbReference type="NCBI Taxonomy" id="568860"/>
    <lineage>
        <taxon>Bacteria</taxon>
        <taxon>Bacillati</taxon>
        <taxon>Actinomycetota</taxon>
        <taxon>Actinomycetes</taxon>
        <taxon>Streptosporangiales</taxon>
        <taxon>Streptosporangiaceae</taxon>
        <taxon>Nonomuraea</taxon>
    </lineage>
</organism>
<evidence type="ECO:0000313" key="1">
    <source>
        <dbReference type="EMBL" id="SET49561.1"/>
    </source>
</evidence>
<proteinExistence type="predicted"/>
<keyword evidence="2" id="KW-1185">Reference proteome</keyword>
<dbReference type="EMBL" id="FOHX01000003">
    <property type="protein sequence ID" value="SET49561.1"/>
    <property type="molecule type" value="Genomic_DNA"/>
</dbReference>